<dbReference type="GO" id="GO:0005739">
    <property type="term" value="C:mitochondrion"/>
    <property type="evidence" value="ECO:0007669"/>
    <property type="project" value="UniProtKB-SubCell"/>
</dbReference>
<dbReference type="PROSITE" id="PS50088">
    <property type="entry name" value="ANK_REPEAT"/>
    <property type="match status" value="1"/>
</dbReference>
<accession>A0A2J6TRL6</accession>
<organism evidence="9 10">
    <name type="scientific">Hyaloscypha bicolor E</name>
    <dbReference type="NCBI Taxonomy" id="1095630"/>
    <lineage>
        <taxon>Eukaryota</taxon>
        <taxon>Fungi</taxon>
        <taxon>Dikarya</taxon>
        <taxon>Ascomycota</taxon>
        <taxon>Pezizomycotina</taxon>
        <taxon>Leotiomycetes</taxon>
        <taxon>Helotiales</taxon>
        <taxon>Hyaloscyphaceae</taxon>
        <taxon>Hyaloscypha</taxon>
        <taxon>Hyaloscypha bicolor</taxon>
    </lineage>
</organism>
<dbReference type="InterPro" id="IPR052374">
    <property type="entry name" value="SERAC1"/>
</dbReference>
<sequence length="543" mass="61066">MATKAPFLQQVYFPESPNTPNIDFVFVHGLNPSGRENHPFETWTHAESRIQWPRDFLGPDFPNARVWIFGYNSKVTRGVSAARISDHANNLLRFLRQKRSVRFGDDQDLSKIPIIFLGHSLGGLVIKQALLNARDDPDNYLETWNATRGLVFFGTPHRGGNTGALEEFGVRLAKLFANGSTANDLLMCLKPNSLFTQDSAERFSKQLKKFKILTFFETRPTNFHGFSKIVVNRDSAILNAPDEVCVDLDRNHRDICKFGERENAYDIVKANLSDIVARVLVPMEEARLSSPELPPGMNGNPDRGSTASTTWSQDTPQRHSQSTIKSPNSEPVPLTSSALTIAEVEEMNDRFLEAVKALDALLIHNWIMDPDRRPHLKREHIQSALFDLAGLNEPTEERFQAEAERFRDKAICAILDECNPDLECLDDELKATPLILAALCGREDITKLLIDAGASLQAQDEIFERTPLSWAARNDFIETAEILLTALDEMHDRKTIQLKDIYGHTAFDLATQKGHRYMARLIRSRSTRSNASYTSGVQSSSSS</sequence>
<dbReference type="RefSeq" id="XP_024742571.1">
    <property type="nucleotide sequence ID" value="XM_024877766.1"/>
</dbReference>
<dbReference type="GO" id="GO:0016020">
    <property type="term" value="C:membrane"/>
    <property type="evidence" value="ECO:0007669"/>
    <property type="project" value="UniProtKB-SubCell"/>
</dbReference>
<proteinExistence type="predicted"/>
<evidence type="ECO:0000256" key="6">
    <source>
        <dbReference type="ARBA" id="ARBA00023136"/>
    </source>
</evidence>
<dbReference type="PANTHER" id="PTHR48182:SF2">
    <property type="entry name" value="PROTEIN SERAC1"/>
    <property type="match status" value="1"/>
</dbReference>
<dbReference type="PROSITE" id="PS50297">
    <property type="entry name" value="ANK_REP_REGION"/>
    <property type="match status" value="1"/>
</dbReference>
<dbReference type="PANTHER" id="PTHR48182">
    <property type="entry name" value="PROTEIN SERAC1"/>
    <property type="match status" value="1"/>
</dbReference>
<evidence type="ECO:0000256" key="7">
    <source>
        <dbReference type="PROSITE-ProRule" id="PRU00023"/>
    </source>
</evidence>
<dbReference type="InParanoid" id="A0A2J6TRL6"/>
<dbReference type="Proteomes" id="UP000235371">
    <property type="component" value="Unassembled WGS sequence"/>
</dbReference>
<dbReference type="Pfam" id="PF12796">
    <property type="entry name" value="Ank_2"/>
    <property type="match status" value="1"/>
</dbReference>
<evidence type="ECO:0000256" key="2">
    <source>
        <dbReference type="ARBA" id="ARBA00004240"/>
    </source>
</evidence>
<dbReference type="SUPFAM" id="SSF48403">
    <property type="entry name" value="Ankyrin repeat"/>
    <property type="match status" value="1"/>
</dbReference>
<gene>
    <name evidence="9" type="ORF">K444DRAFT_581897</name>
</gene>
<dbReference type="Gene3D" id="1.25.40.20">
    <property type="entry name" value="Ankyrin repeat-containing domain"/>
    <property type="match status" value="1"/>
</dbReference>
<keyword evidence="4" id="KW-0256">Endoplasmic reticulum</keyword>
<dbReference type="SMART" id="SM00248">
    <property type="entry name" value="ANK"/>
    <property type="match status" value="3"/>
</dbReference>
<feature type="compositionally biased region" description="Polar residues" evidence="8">
    <location>
        <begin position="303"/>
        <end position="333"/>
    </location>
</feature>
<evidence type="ECO:0000256" key="4">
    <source>
        <dbReference type="ARBA" id="ARBA00022824"/>
    </source>
</evidence>
<keyword evidence="6" id="KW-0472">Membrane</keyword>
<dbReference type="InterPro" id="IPR002110">
    <property type="entry name" value="Ankyrin_rpt"/>
</dbReference>
<evidence type="ECO:0000256" key="5">
    <source>
        <dbReference type="ARBA" id="ARBA00023128"/>
    </source>
</evidence>
<keyword evidence="5" id="KW-0496">Mitochondrion</keyword>
<reference evidence="9 10" key="1">
    <citation type="submission" date="2016-04" db="EMBL/GenBank/DDBJ databases">
        <title>A degradative enzymes factory behind the ericoid mycorrhizal symbiosis.</title>
        <authorList>
            <consortium name="DOE Joint Genome Institute"/>
            <person name="Martino E."/>
            <person name="Morin E."/>
            <person name="Grelet G."/>
            <person name="Kuo A."/>
            <person name="Kohler A."/>
            <person name="Daghino S."/>
            <person name="Barry K."/>
            <person name="Choi C."/>
            <person name="Cichocki N."/>
            <person name="Clum A."/>
            <person name="Copeland A."/>
            <person name="Hainaut M."/>
            <person name="Haridas S."/>
            <person name="Labutti K."/>
            <person name="Lindquist E."/>
            <person name="Lipzen A."/>
            <person name="Khouja H.-R."/>
            <person name="Murat C."/>
            <person name="Ohm R."/>
            <person name="Olson A."/>
            <person name="Spatafora J."/>
            <person name="Veneault-Fourrey C."/>
            <person name="Henrissat B."/>
            <person name="Grigoriev I."/>
            <person name="Martin F."/>
            <person name="Perotto S."/>
        </authorList>
    </citation>
    <scope>NUCLEOTIDE SEQUENCE [LARGE SCALE GENOMIC DNA]</scope>
    <source>
        <strain evidence="9 10">E</strain>
    </source>
</reference>
<evidence type="ECO:0000313" key="9">
    <source>
        <dbReference type="EMBL" id="PMD65667.1"/>
    </source>
</evidence>
<dbReference type="AlphaFoldDB" id="A0A2J6TRL6"/>
<feature type="repeat" description="ANK" evidence="7">
    <location>
        <begin position="429"/>
        <end position="461"/>
    </location>
</feature>
<evidence type="ECO:0000256" key="3">
    <source>
        <dbReference type="ARBA" id="ARBA00004370"/>
    </source>
</evidence>
<keyword evidence="7" id="KW-0040">ANK repeat</keyword>
<name>A0A2J6TRL6_9HELO</name>
<evidence type="ECO:0000256" key="8">
    <source>
        <dbReference type="SAM" id="MobiDB-lite"/>
    </source>
</evidence>
<dbReference type="GeneID" id="36585843"/>
<feature type="region of interest" description="Disordered" evidence="8">
    <location>
        <begin position="288"/>
        <end position="333"/>
    </location>
</feature>
<dbReference type="EMBL" id="KZ613746">
    <property type="protein sequence ID" value="PMD65667.1"/>
    <property type="molecule type" value="Genomic_DNA"/>
</dbReference>
<keyword evidence="10" id="KW-1185">Reference proteome</keyword>
<dbReference type="SUPFAM" id="SSF53474">
    <property type="entry name" value="alpha/beta-Hydrolases"/>
    <property type="match status" value="1"/>
</dbReference>
<dbReference type="GO" id="GO:0005783">
    <property type="term" value="C:endoplasmic reticulum"/>
    <property type="evidence" value="ECO:0007669"/>
    <property type="project" value="UniProtKB-SubCell"/>
</dbReference>
<evidence type="ECO:0000256" key="1">
    <source>
        <dbReference type="ARBA" id="ARBA00004173"/>
    </source>
</evidence>
<dbReference type="Gene3D" id="3.40.50.1820">
    <property type="entry name" value="alpha/beta hydrolase"/>
    <property type="match status" value="1"/>
</dbReference>
<dbReference type="InterPro" id="IPR029058">
    <property type="entry name" value="AB_hydrolase_fold"/>
</dbReference>
<protein>
    <submittedName>
        <fullName evidence="9">Ankyrin</fullName>
    </submittedName>
</protein>
<comment type="subcellular location">
    <subcellularLocation>
        <location evidence="2">Endoplasmic reticulum</location>
    </subcellularLocation>
    <subcellularLocation>
        <location evidence="3">Membrane</location>
    </subcellularLocation>
    <subcellularLocation>
        <location evidence="1">Mitochondrion</location>
    </subcellularLocation>
</comment>
<dbReference type="OrthoDB" id="427518at2759"/>
<evidence type="ECO:0000313" key="10">
    <source>
        <dbReference type="Proteomes" id="UP000235371"/>
    </source>
</evidence>
<dbReference type="InterPro" id="IPR036770">
    <property type="entry name" value="Ankyrin_rpt-contain_sf"/>
</dbReference>